<keyword evidence="2" id="KW-1185">Reference proteome</keyword>
<dbReference type="EMBL" id="CP045893">
    <property type="protein sequence ID" value="QQP53863.1"/>
    <property type="molecule type" value="Genomic_DNA"/>
</dbReference>
<dbReference type="PANTHER" id="PTHR15606">
    <property type="entry name" value="DNAJ HOMOLOG SUBFAMILY C MEMBER 8/LIPOPOLYSACCHARIDE SPECIFIC RESPONSE-7-RELATED"/>
    <property type="match status" value="1"/>
</dbReference>
<organism evidence="1 2">
    <name type="scientific">Caligus rogercresseyi</name>
    <name type="common">Sea louse</name>
    <dbReference type="NCBI Taxonomy" id="217165"/>
    <lineage>
        <taxon>Eukaryota</taxon>
        <taxon>Metazoa</taxon>
        <taxon>Ecdysozoa</taxon>
        <taxon>Arthropoda</taxon>
        <taxon>Crustacea</taxon>
        <taxon>Multicrustacea</taxon>
        <taxon>Hexanauplia</taxon>
        <taxon>Copepoda</taxon>
        <taxon>Siphonostomatoida</taxon>
        <taxon>Caligidae</taxon>
        <taxon>Caligus</taxon>
    </lineage>
</organism>
<dbReference type="AlphaFoldDB" id="A0A7T8KDD7"/>
<dbReference type="InterPro" id="IPR042858">
    <property type="entry name" value="DNAJC8"/>
</dbReference>
<evidence type="ECO:0000313" key="2">
    <source>
        <dbReference type="Proteomes" id="UP000595437"/>
    </source>
</evidence>
<evidence type="ECO:0000313" key="1">
    <source>
        <dbReference type="EMBL" id="QQP53863.1"/>
    </source>
</evidence>
<gene>
    <name evidence="1" type="ORF">FKW44_006492</name>
</gene>
<dbReference type="InterPro" id="IPR036869">
    <property type="entry name" value="J_dom_sf"/>
</dbReference>
<dbReference type="GO" id="GO:0005634">
    <property type="term" value="C:nucleus"/>
    <property type="evidence" value="ECO:0007669"/>
    <property type="project" value="TreeGrafter"/>
</dbReference>
<feature type="non-terminal residue" evidence="1">
    <location>
        <position position="74"/>
    </location>
</feature>
<dbReference type="OrthoDB" id="342454at2759"/>
<accession>A0A7T8KDD7</accession>
<dbReference type="PANTHER" id="PTHR15606:SF4">
    <property type="entry name" value="DNAJ HOMOLOG SUBFAMILY C MEMBER 8"/>
    <property type="match status" value="1"/>
</dbReference>
<dbReference type="Proteomes" id="UP000595437">
    <property type="component" value="Chromosome 4"/>
</dbReference>
<reference evidence="2" key="1">
    <citation type="submission" date="2021-01" db="EMBL/GenBank/DDBJ databases">
        <title>Caligus Genome Assembly.</title>
        <authorList>
            <person name="Gallardo-Escarate C."/>
        </authorList>
    </citation>
    <scope>NUCLEOTIDE SEQUENCE [LARGE SCALE GENOMIC DNA]</scope>
</reference>
<sequence>MSSREESNDKFSNFYKDLKETESADSALTGKIQIERLLRPGSTYRNLNPYEVLQIDPHTPLEEVKKKYKRLTFL</sequence>
<dbReference type="SUPFAM" id="SSF46565">
    <property type="entry name" value="Chaperone J-domain"/>
    <property type="match status" value="1"/>
</dbReference>
<name>A0A7T8KDD7_CALRO</name>
<proteinExistence type="predicted"/>
<protein>
    <submittedName>
        <fullName evidence="1">DnaJ -like protein subfamily C member 8</fullName>
    </submittedName>
</protein>